<comment type="caution">
    <text evidence="4">The sequence shown here is derived from an EMBL/GenBank/DDBJ whole genome shotgun (WGS) entry which is preliminary data.</text>
</comment>
<dbReference type="EMBL" id="CAMXCT010001835">
    <property type="protein sequence ID" value="CAI3993456.1"/>
    <property type="molecule type" value="Genomic_DNA"/>
</dbReference>
<name>A0A9P1FZ34_9DINO</name>
<feature type="region of interest" description="Disordered" evidence="3">
    <location>
        <begin position="1"/>
        <end position="20"/>
    </location>
</feature>
<dbReference type="Proteomes" id="UP001152797">
    <property type="component" value="Unassembled WGS sequence"/>
</dbReference>
<feature type="repeat" description="PPR" evidence="2">
    <location>
        <begin position="607"/>
        <end position="641"/>
    </location>
</feature>
<dbReference type="PANTHER" id="PTHR47936:SF1">
    <property type="entry name" value="PENTATRICOPEPTIDE REPEAT-CONTAINING PROTEIN GUN1, CHLOROPLASTIC"/>
    <property type="match status" value="1"/>
</dbReference>
<dbReference type="PANTHER" id="PTHR47936">
    <property type="entry name" value="PPR_LONG DOMAIN-CONTAINING PROTEIN"/>
    <property type="match status" value="1"/>
</dbReference>
<feature type="repeat" description="PPR" evidence="2">
    <location>
        <begin position="747"/>
        <end position="781"/>
    </location>
</feature>
<evidence type="ECO:0000256" key="1">
    <source>
        <dbReference type="ARBA" id="ARBA00022737"/>
    </source>
</evidence>
<dbReference type="OrthoDB" id="411857at2759"/>
<reference evidence="5" key="2">
    <citation type="submission" date="2024-04" db="EMBL/GenBank/DDBJ databases">
        <authorList>
            <person name="Chen Y."/>
            <person name="Shah S."/>
            <person name="Dougan E. K."/>
            <person name="Thang M."/>
            <person name="Chan C."/>
        </authorList>
    </citation>
    <scope>NUCLEOTIDE SEQUENCE [LARGE SCALE GENOMIC DNA]</scope>
</reference>
<feature type="repeat" description="PPR" evidence="2">
    <location>
        <begin position="678"/>
        <end position="708"/>
    </location>
</feature>
<dbReference type="EMBL" id="CAMXCT020001835">
    <property type="protein sequence ID" value="CAL1146831.1"/>
    <property type="molecule type" value="Genomic_DNA"/>
</dbReference>
<feature type="repeat" description="PPR" evidence="2">
    <location>
        <begin position="854"/>
        <end position="888"/>
    </location>
</feature>
<organism evidence="4">
    <name type="scientific">Cladocopium goreaui</name>
    <dbReference type="NCBI Taxonomy" id="2562237"/>
    <lineage>
        <taxon>Eukaryota</taxon>
        <taxon>Sar</taxon>
        <taxon>Alveolata</taxon>
        <taxon>Dinophyceae</taxon>
        <taxon>Suessiales</taxon>
        <taxon>Symbiodiniaceae</taxon>
        <taxon>Cladocopium</taxon>
    </lineage>
</organism>
<reference evidence="4" key="1">
    <citation type="submission" date="2022-10" db="EMBL/GenBank/DDBJ databases">
        <authorList>
            <person name="Chen Y."/>
            <person name="Dougan E. K."/>
            <person name="Chan C."/>
            <person name="Rhodes N."/>
            <person name="Thang M."/>
        </authorList>
    </citation>
    <scope>NUCLEOTIDE SEQUENCE</scope>
</reference>
<keyword evidence="1" id="KW-0677">Repeat</keyword>
<dbReference type="PROSITE" id="PS51375">
    <property type="entry name" value="PPR"/>
    <property type="match status" value="7"/>
</dbReference>
<evidence type="ECO:0000313" key="6">
    <source>
        <dbReference type="Proteomes" id="UP001152797"/>
    </source>
</evidence>
<dbReference type="AlphaFoldDB" id="A0A9P1FZ34"/>
<feature type="repeat" description="PPR" evidence="2">
    <location>
        <begin position="642"/>
        <end position="677"/>
    </location>
</feature>
<sequence>MEGAVQQVIGTGSTGHTTTANKQNIMMNRPEGIAVHSSTVFVSDTMNHRIIMVPILEYEPLGCYKEVTIEGESTLIPSLEGDLEAGLVPAQVCRDEVLDVADAVARCARATIRKGWEVFAVRCGGVRLLSEVCASAIDADNWYRFNGWSTLCEKGRGGLTANSVYRIIKEHAKDLIGNFYIIAGQALTTETGEAAEKPRAGFFGRVAQVVLARDRLASWLTAMDEPSQMAASEITRNLFFGDRGNKRVRVIFGSLGPQPQTQQFYCTNGLECVLNVNGNGFSEKDHIAFSRDYFTSAVVCGQDRLEDQFPQEVTNIALRQELQSGPYQFASCWTAMGCAAVRRNVVSYNALIGCGVEWQVALHFFHEMLLLSVTPTVVTFTSLITCGKAQWLALQCMEEMAGHAVTPNVISYNAAISSCEWQMAVHLFDCMETDRIEPNVITFSSLMTSCGNGGSWQIALQLTEALESRLLLPNVVTYTAAMAAFDKSSQWQRALAIFDAEKLGCNERSCSAAMSACSRGSQWQMALEIWRDYGDADVISYNTCMTALERGQQWEMALELFREMQVMRRTPRSSSYNAAMAACAQGSNWQLAIQLCSDMRKNLLKEDVITFNAMINSCEKSSQWDMALAVLHQIDDRFLDPNLISYSSTISSCEKSGHRWHLALQLFQDMLSDVITPDVVCYNSVISACEKGMQWQTALHFFDEMRAFHVPNVVTYSALISSCEKAFQWEVALDVFQEMKAAEVMPNVVTFGAIISSCEKGLQWAAALYLFHEMSRIQIAPNHISYNAAISSCEKGLQWQLALHLFHAMQLLHPNVVSFNALLSATEKSSAWQQTLRIFGDRRRHRKRSDVDVDVISFNAALGACCKGRQWQLALKLFHQISELAETPNAISYSSAIGSCELSPHGQARLGRWPVLTDGGGGKGGKKKRFIVCYCIGNAGTVSPAVGKECDVTQDFEFKAGRLHVVGPNARSTFYALAGVPFDLALFGSAFRTTDRIRLIRLNETCGAGGSTSVDDMLPFIRVAGNASLKAGIGPWDEGSETYQVWLDLSIDEAAELKVCWCNEAPCPFDSFFQVEAMYLSVRGPEQKSQVVEYGQPFDLLMEGQMGRKPEFEGPKGDHVLTCFHRCWFEIALKYIKYKYISHRIINHY</sequence>
<dbReference type="InterPro" id="IPR011990">
    <property type="entry name" value="TPR-like_helical_dom_sf"/>
</dbReference>
<dbReference type="Pfam" id="PF13812">
    <property type="entry name" value="PPR_3"/>
    <property type="match status" value="6"/>
</dbReference>
<dbReference type="Gene3D" id="1.25.40.10">
    <property type="entry name" value="Tetratricopeptide repeat domain"/>
    <property type="match status" value="5"/>
</dbReference>
<feature type="repeat" description="PPR" evidence="2">
    <location>
        <begin position="537"/>
        <end position="571"/>
    </location>
</feature>
<keyword evidence="6" id="KW-1185">Reference proteome</keyword>
<feature type="compositionally biased region" description="Polar residues" evidence="3">
    <location>
        <begin position="8"/>
        <end position="20"/>
    </location>
</feature>
<dbReference type="Pfam" id="PF01535">
    <property type="entry name" value="PPR"/>
    <property type="match status" value="1"/>
</dbReference>
<accession>A0A9P1FZ34</accession>
<dbReference type="InterPro" id="IPR002885">
    <property type="entry name" value="PPR_rpt"/>
</dbReference>
<gene>
    <name evidence="4" type="ORF">C1SCF055_LOCUS20203</name>
</gene>
<evidence type="ECO:0000313" key="5">
    <source>
        <dbReference type="EMBL" id="CAL1146831.1"/>
    </source>
</evidence>
<protein>
    <recommendedName>
        <fullName evidence="7">Pentatricopeptide repeat-containing protein</fullName>
    </recommendedName>
</protein>
<evidence type="ECO:0000256" key="2">
    <source>
        <dbReference type="PROSITE-ProRule" id="PRU00708"/>
    </source>
</evidence>
<dbReference type="Pfam" id="PF13041">
    <property type="entry name" value="PPR_2"/>
    <property type="match status" value="1"/>
</dbReference>
<dbReference type="EMBL" id="CAMXCT030001835">
    <property type="protein sequence ID" value="CAL4780768.1"/>
    <property type="molecule type" value="Genomic_DNA"/>
</dbReference>
<proteinExistence type="predicted"/>
<feature type="repeat" description="PPR" evidence="2">
    <location>
        <begin position="712"/>
        <end position="746"/>
    </location>
</feature>
<evidence type="ECO:0000313" key="4">
    <source>
        <dbReference type="EMBL" id="CAI3993456.1"/>
    </source>
</evidence>
<evidence type="ECO:0000256" key="3">
    <source>
        <dbReference type="SAM" id="MobiDB-lite"/>
    </source>
</evidence>
<dbReference type="NCBIfam" id="TIGR00756">
    <property type="entry name" value="PPR"/>
    <property type="match status" value="5"/>
</dbReference>
<evidence type="ECO:0008006" key="7">
    <source>
        <dbReference type="Google" id="ProtNLM"/>
    </source>
</evidence>